<dbReference type="InterPro" id="IPR003137">
    <property type="entry name" value="PA_domain"/>
</dbReference>
<dbReference type="Proteomes" id="UP001196413">
    <property type="component" value="Unassembled WGS sequence"/>
</dbReference>
<keyword evidence="6" id="KW-1185">Reference proteome</keyword>
<reference evidence="5" key="1">
    <citation type="submission" date="2021-06" db="EMBL/GenBank/DDBJ databases">
        <title>Parelaphostrongylus tenuis whole genome reference sequence.</title>
        <authorList>
            <person name="Garwood T.J."/>
            <person name="Larsen P.A."/>
            <person name="Fountain-Jones N.M."/>
            <person name="Garbe J.R."/>
            <person name="Macchietto M.G."/>
            <person name="Kania S.A."/>
            <person name="Gerhold R.W."/>
            <person name="Richards J.E."/>
            <person name="Wolf T.M."/>
        </authorList>
    </citation>
    <scope>NUCLEOTIDE SEQUENCE</scope>
    <source>
        <strain evidence="5">MNPRO001-30</strain>
        <tissue evidence="5">Meninges</tissue>
    </source>
</reference>
<dbReference type="InterPro" id="IPR039373">
    <property type="entry name" value="Peptidase_M28B"/>
</dbReference>
<comment type="caution">
    <text evidence="5">The sequence shown here is derived from an EMBL/GenBank/DDBJ whole genome shotgun (WGS) entry which is preliminary data.</text>
</comment>
<evidence type="ECO:0000256" key="1">
    <source>
        <dbReference type="ARBA" id="ARBA00005634"/>
    </source>
</evidence>
<dbReference type="EMBL" id="JAHQIW010006754">
    <property type="protein sequence ID" value="KAJ1370214.1"/>
    <property type="molecule type" value="Genomic_DNA"/>
</dbReference>
<dbReference type="Pfam" id="PF02225">
    <property type="entry name" value="PA"/>
    <property type="match status" value="1"/>
</dbReference>
<sequence>MPYVGVGAQQDSTKSLIGPPMLKVYGIVICTIFLTLAIAGLGKHHSLHPSIHPKLETFADIHNTMSNVLISNVNPENIKANLRRLTKEPHIAGTDANKKVAYDIAQMWSDVGLEDVHMISYEVLLSYPDFTIPNTITIVDAQGKRLFVSAGNSPVILPREQGSKYAGHQWLAYSASGRVTAEVVYCNRGLPQDFENLKRMNIDLKGKIALMRYGEGFRGDKVYRAQRSGAVGAIIFSDPYDVARDGTDPAEVYPNTLWMPNEAVQRGSIMHGNGDPLTPLYPSKVDLYRSRTIEQAKNEGIIPKIPVLPVSYTTAYQILSRMKGRPVPQPWQGSINVTYRTGPGFQSGEKLSMDVHGKLKLKKIRNVVGYIRGKDEPDRYVILGNHYDAWVYGSMDPNSGTAILAEVARAMMHAVNKTGWRPARTVMFAAWDGEEHGIIGSTEFVEEFTEILRQRAVVYLNMDCLHGNTSLHVASIPSLHHVLFEVAKKIANPSKAERGKGRKTLYDSWLKTFPSSIPGLPDIPVPGSGSDHASFLTFAGIPVVDFTFKTQLRMIRIRFTIQCMKRHF</sequence>
<dbReference type="GO" id="GO:0004180">
    <property type="term" value="F:carboxypeptidase activity"/>
    <property type="evidence" value="ECO:0007669"/>
    <property type="project" value="TreeGrafter"/>
</dbReference>
<dbReference type="Gene3D" id="3.50.30.30">
    <property type="match status" value="1"/>
</dbReference>
<dbReference type="SUPFAM" id="SSF52025">
    <property type="entry name" value="PA domain"/>
    <property type="match status" value="1"/>
</dbReference>
<evidence type="ECO:0000313" key="5">
    <source>
        <dbReference type="EMBL" id="KAJ1370214.1"/>
    </source>
</evidence>
<name>A0AAD5R7Q6_PARTN</name>
<dbReference type="PANTHER" id="PTHR10404">
    <property type="entry name" value="N-ACETYLATED-ALPHA-LINKED ACIDIC DIPEPTIDASE"/>
    <property type="match status" value="1"/>
</dbReference>
<evidence type="ECO:0000313" key="6">
    <source>
        <dbReference type="Proteomes" id="UP001196413"/>
    </source>
</evidence>
<evidence type="ECO:0000259" key="3">
    <source>
        <dbReference type="Pfam" id="PF02225"/>
    </source>
</evidence>
<dbReference type="AlphaFoldDB" id="A0AAD5R7Q6"/>
<proteinExistence type="inferred from homology"/>
<feature type="domain" description="PA" evidence="3">
    <location>
        <begin position="179"/>
        <end position="267"/>
    </location>
</feature>
<dbReference type="FunFam" id="3.50.30.30:FF:000033">
    <property type="entry name" value="Glutamate carboxypeptidase 2 homolog"/>
    <property type="match status" value="1"/>
</dbReference>
<evidence type="ECO:0000259" key="4">
    <source>
        <dbReference type="Pfam" id="PF04389"/>
    </source>
</evidence>
<gene>
    <name evidence="5" type="ORF">KIN20_031900</name>
</gene>
<keyword evidence="2" id="KW-0812">Transmembrane</keyword>
<keyword evidence="2" id="KW-0472">Membrane</keyword>
<keyword evidence="2" id="KW-1133">Transmembrane helix</keyword>
<organism evidence="5 6">
    <name type="scientific">Parelaphostrongylus tenuis</name>
    <name type="common">Meningeal worm</name>
    <dbReference type="NCBI Taxonomy" id="148309"/>
    <lineage>
        <taxon>Eukaryota</taxon>
        <taxon>Metazoa</taxon>
        <taxon>Ecdysozoa</taxon>
        <taxon>Nematoda</taxon>
        <taxon>Chromadorea</taxon>
        <taxon>Rhabditida</taxon>
        <taxon>Rhabditina</taxon>
        <taxon>Rhabditomorpha</taxon>
        <taxon>Strongyloidea</taxon>
        <taxon>Metastrongylidae</taxon>
        <taxon>Parelaphostrongylus</taxon>
    </lineage>
</organism>
<accession>A0AAD5R7Q6</accession>
<dbReference type="PANTHER" id="PTHR10404:SF77">
    <property type="entry name" value="GLUTAMATE CARBOXYPEPTIDASE 2 HOMOLOG"/>
    <property type="match status" value="1"/>
</dbReference>
<evidence type="ECO:0000256" key="2">
    <source>
        <dbReference type="SAM" id="Phobius"/>
    </source>
</evidence>
<dbReference type="Gene3D" id="3.40.630.10">
    <property type="entry name" value="Zn peptidases"/>
    <property type="match status" value="1"/>
</dbReference>
<dbReference type="Pfam" id="PF04389">
    <property type="entry name" value="Peptidase_M28"/>
    <property type="match status" value="1"/>
</dbReference>
<feature type="domain" description="Peptidase M28" evidence="4">
    <location>
        <begin position="366"/>
        <end position="549"/>
    </location>
</feature>
<dbReference type="InterPro" id="IPR007484">
    <property type="entry name" value="Peptidase_M28"/>
</dbReference>
<protein>
    <submittedName>
        <fullName evidence="5">Uncharacterized protein</fullName>
    </submittedName>
</protein>
<dbReference type="SUPFAM" id="SSF53187">
    <property type="entry name" value="Zn-dependent exopeptidases"/>
    <property type="match status" value="1"/>
</dbReference>
<dbReference type="InterPro" id="IPR046450">
    <property type="entry name" value="PA_dom_sf"/>
</dbReference>
<feature type="transmembrane region" description="Helical" evidence="2">
    <location>
        <begin position="24"/>
        <end position="42"/>
    </location>
</feature>
<dbReference type="CDD" id="cd02121">
    <property type="entry name" value="PA_GCPII_like"/>
    <property type="match status" value="1"/>
</dbReference>
<comment type="similarity">
    <text evidence="1">Belongs to the peptidase M28 family. M28B subfamily.</text>
</comment>
<dbReference type="FunFam" id="3.40.630.10:FF:000101">
    <property type="entry name" value="N-acetylated alpha-linked acidic dipeptidase like 1"/>
    <property type="match status" value="1"/>
</dbReference>